<dbReference type="CDD" id="cd01097">
    <property type="entry name" value="Tetrahydromethanopterin_reductase"/>
    <property type="match status" value="1"/>
</dbReference>
<evidence type="ECO:0000256" key="1">
    <source>
        <dbReference type="ARBA" id="ARBA00023002"/>
    </source>
</evidence>
<keyword evidence="1" id="KW-0560">Oxidoreductase</keyword>
<gene>
    <name evidence="4" type="ORF">SAMN05660690_3262</name>
</gene>
<dbReference type="PANTHER" id="PTHR43244:SF1">
    <property type="entry name" value="5,10-METHYLENETETRAHYDROMETHANOPTERIN REDUCTASE"/>
    <property type="match status" value="1"/>
</dbReference>
<dbReference type="Proteomes" id="UP000199416">
    <property type="component" value="Unassembled WGS sequence"/>
</dbReference>
<evidence type="ECO:0000313" key="4">
    <source>
        <dbReference type="EMBL" id="SDD06016.1"/>
    </source>
</evidence>
<dbReference type="InterPro" id="IPR019945">
    <property type="entry name" value="F420_G6P_DH-rel"/>
</dbReference>
<dbReference type="InterPro" id="IPR011251">
    <property type="entry name" value="Luciferase-like_dom"/>
</dbReference>
<accession>A0A1G6RQ01</accession>
<dbReference type="InterPro" id="IPR050564">
    <property type="entry name" value="F420-G6PD/mer"/>
</dbReference>
<evidence type="ECO:0000256" key="2">
    <source>
        <dbReference type="SAM" id="MobiDB-lite"/>
    </source>
</evidence>
<proteinExistence type="predicted"/>
<dbReference type="NCBIfam" id="TIGR03885">
    <property type="entry name" value="flavin_revert"/>
    <property type="match status" value="1"/>
</dbReference>
<dbReference type="Pfam" id="PF00296">
    <property type="entry name" value="Bac_luciferase"/>
    <property type="match status" value="1"/>
</dbReference>
<dbReference type="InterPro" id="IPR023907">
    <property type="entry name" value="Non-F420_Flavin_OxRdtase"/>
</dbReference>
<feature type="domain" description="Luciferase-like" evidence="3">
    <location>
        <begin position="9"/>
        <end position="291"/>
    </location>
</feature>
<dbReference type="GO" id="GO:0016705">
    <property type="term" value="F:oxidoreductase activity, acting on paired donors, with incorporation or reduction of molecular oxygen"/>
    <property type="evidence" value="ECO:0007669"/>
    <property type="project" value="InterPro"/>
</dbReference>
<reference evidence="5" key="1">
    <citation type="submission" date="2016-10" db="EMBL/GenBank/DDBJ databases">
        <authorList>
            <person name="Varghese N."/>
            <person name="Submissions S."/>
        </authorList>
    </citation>
    <scope>NUCLEOTIDE SEQUENCE [LARGE SCALE GENOMIC DNA]</scope>
    <source>
        <strain evidence="5">DSM 45421</strain>
    </source>
</reference>
<dbReference type="Gene3D" id="3.20.20.30">
    <property type="entry name" value="Luciferase-like domain"/>
    <property type="match status" value="1"/>
</dbReference>
<dbReference type="EMBL" id="FMZF01000005">
    <property type="protein sequence ID" value="SDD06016.1"/>
    <property type="molecule type" value="Genomic_DNA"/>
</dbReference>
<dbReference type="PANTHER" id="PTHR43244">
    <property type="match status" value="1"/>
</dbReference>
<evidence type="ECO:0000259" key="3">
    <source>
        <dbReference type="Pfam" id="PF00296"/>
    </source>
</evidence>
<name>A0A1G6RQ01_9ACTN</name>
<dbReference type="InterPro" id="IPR036661">
    <property type="entry name" value="Luciferase-like_sf"/>
</dbReference>
<sequence length="357" mass="39067">MTVIGFHNSHEQVHPAELLAAVQHAEEVGFTAAMCSDHFAPWNSNQGHSGFAWSWLGAALATTGLPCGVVNAPGQRYHPAVIAQGAATLAAMFPGRFWMALGSGQVMNERITGTPWPPKRVRDARLRECVDVIRALLAGEEVTHRGLVDVERARIWSLPEQQPALIGPVMSVATARRHADWADGFITINQPHETLRELVGAYRDAGGQGRLVLQVHLCWDPDPERARQIAYEQWFTNTFPPPLCWDLDGPEAFEQASAYTPQEAVEGAVRVSSDLGRHAAWLAEYVELGFDEVYLHHVGKEQKPFLDAFGERVLPQLGVTRPEPAIALDGPGGPRRPRQEPEPGPPTVLPGGRPGDN</sequence>
<keyword evidence="5" id="KW-1185">Reference proteome</keyword>
<organism evidence="4 5">
    <name type="scientific">Geodermatophilus telluris</name>
    <dbReference type="NCBI Taxonomy" id="1190417"/>
    <lineage>
        <taxon>Bacteria</taxon>
        <taxon>Bacillati</taxon>
        <taxon>Actinomycetota</taxon>
        <taxon>Actinomycetes</taxon>
        <taxon>Geodermatophilales</taxon>
        <taxon>Geodermatophilaceae</taxon>
        <taxon>Geodermatophilus</taxon>
    </lineage>
</organism>
<dbReference type="AlphaFoldDB" id="A0A1G6RQ01"/>
<protein>
    <submittedName>
        <fullName evidence="4">Probable non-F420 flavinoid oxidoreductase</fullName>
    </submittedName>
</protein>
<dbReference type="OrthoDB" id="180193at2"/>
<dbReference type="NCBIfam" id="TIGR03557">
    <property type="entry name" value="F420_G6P_family"/>
    <property type="match status" value="1"/>
</dbReference>
<evidence type="ECO:0000313" key="5">
    <source>
        <dbReference type="Proteomes" id="UP000199416"/>
    </source>
</evidence>
<feature type="region of interest" description="Disordered" evidence="2">
    <location>
        <begin position="320"/>
        <end position="357"/>
    </location>
</feature>
<dbReference type="SUPFAM" id="SSF51679">
    <property type="entry name" value="Bacterial luciferase-like"/>
    <property type="match status" value="1"/>
</dbReference>
<dbReference type="STRING" id="1190417.SAMN05660690_3262"/>
<dbReference type="RefSeq" id="WP_091367056.1">
    <property type="nucleotide sequence ID" value="NZ_FMZF01000005.1"/>
</dbReference>